<sequence>PYNTGKDFVYPDNFQDNMKNYLEITGQTDEGVRISSNTETSGRYHTDWLNMMYPRLILAKNLLAQDGVIFLSIDGTEASNLEHLLNNVFGEENKITSICWQKKVSPANDAKWFSSDHDFILVYAKNKDIWRPKKLKRTGDQLSYYKNPDHDPKGEWNSATYTCNKSMYERPNLYYPIVNPNTMEEIWPKETAVW</sequence>
<evidence type="ECO:0000313" key="4">
    <source>
        <dbReference type="EMBL" id="PLM42478.1"/>
    </source>
</evidence>
<dbReference type="GO" id="GO:0032259">
    <property type="term" value="P:methylation"/>
    <property type="evidence" value="ECO:0007669"/>
    <property type="project" value="UniProtKB-KW"/>
</dbReference>
<dbReference type="Pfam" id="PF01555">
    <property type="entry name" value="N6_N4_Mtase"/>
    <property type="match status" value="1"/>
</dbReference>
<evidence type="ECO:0000259" key="3">
    <source>
        <dbReference type="Pfam" id="PF01555"/>
    </source>
</evidence>
<name>A0A2J4XVB8_9ENTR</name>
<accession>A0A2J4XVB8</accession>
<reference evidence="4 5" key="2">
    <citation type="submission" date="2018-01" db="EMBL/GenBank/DDBJ databases">
        <title>Genomic study of Klebsiella pneumoniae.</title>
        <authorList>
            <person name="Yang Y."/>
            <person name="Bicalho R."/>
        </authorList>
    </citation>
    <scope>NUCLEOTIDE SEQUENCE [LARGE SCALE GENOMIC DNA]</scope>
    <source>
        <strain evidence="4 5">A2</strain>
    </source>
</reference>
<dbReference type="GO" id="GO:0003677">
    <property type="term" value="F:DNA binding"/>
    <property type="evidence" value="ECO:0007669"/>
    <property type="project" value="InterPro"/>
</dbReference>
<feature type="non-terminal residue" evidence="4">
    <location>
        <position position="1"/>
    </location>
</feature>
<dbReference type="SUPFAM" id="SSF53335">
    <property type="entry name" value="S-adenosyl-L-methionine-dependent methyltransferases"/>
    <property type="match status" value="1"/>
</dbReference>
<protein>
    <submittedName>
        <fullName evidence="4">Site-specific DNA-methyltransferase</fullName>
    </submittedName>
</protein>
<feature type="non-terminal residue" evidence="4">
    <location>
        <position position="194"/>
    </location>
</feature>
<evidence type="ECO:0000256" key="1">
    <source>
        <dbReference type="ARBA" id="ARBA00022603"/>
    </source>
</evidence>
<evidence type="ECO:0000256" key="2">
    <source>
        <dbReference type="ARBA" id="ARBA00022679"/>
    </source>
</evidence>
<reference evidence="4 5" key="1">
    <citation type="submission" date="2017-11" db="EMBL/GenBank/DDBJ databases">
        <authorList>
            <person name="Han C.G."/>
        </authorList>
    </citation>
    <scope>NUCLEOTIDE SEQUENCE [LARGE SCALE GENOMIC DNA]</scope>
    <source>
        <strain evidence="4 5">A2</strain>
    </source>
</reference>
<dbReference type="InterPro" id="IPR029063">
    <property type="entry name" value="SAM-dependent_MTases_sf"/>
</dbReference>
<organism evidence="4 5">
    <name type="scientific">Klebsiella michiganensis</name>
    <dbReference type="NCBI Taxonomy" id="1134687"/>
    <lineage>
        <taxon>Bacteria</taxon>
        <taxon>Pseudomonadati</taxon>
        <taxon>Pseudomonadota</taxon>
        <taxon>Gammaproteobacteria</taxon>
        <taxon>Enterobacterales</taxon>
        <taxon>Enterobacteriaceae</taxon>
        <taxon>Klebsiella/Raoultella group</taxon>
        <taxon>Klebsiella</taxon>
    </lineage>
</organism>
<feature type="domain" description="DNA methylase N-4/N-6" evidence="3">
    <location>
        <begin position="1"/>
        <end position="183"/>
    </location>
</feature>
<dbReference type="AlphaFoldDB" id="A0A2J4XVB8"/>
<gene>
    <name evidence="4" type="ORF">CWM85_40890</name>
</gene>
<keyword evidence="2 4" id="KW-0808">Transferase</keyword>
<dbReference type="Proteomes" id="UP000234661">
    <property type="component" value="Unassembled WGS sequence"/>
</dbReference>
<keyword evidence="1 4" id="KW-0489">Methyltransferase</keyword>
<dbReference type="Gene3D" id="3.40.50.150">
    <property type="entry name" value="Vaccinia Virus protein VP39"/>
    <property type="match status" value="1"/>
</dbReference>
<dbReference type="GO" id="GO:0008170">
    <property type="term" value="F:N-methyltransferase activity"/>
    <property type="evidence" value="ECO:0007669"/>
    <property type="project" value="InterPro"/>
</dbReference>
<evidence type="ECO:0000313" key="5">
    <source>
        <dbReference type="Proteomes" id="UP000234661"/>
    </source>
</evidence>
<proteinExistence type="predicted"/>
<comment type="caution">
    <text evidence="4">The sequence shown here is derived from an EMBL/GenBank/DDBJ whole genome shotgun (WGS) entry which is preliminary data.</text>
</comment>
<dbReference type="InterPro" id="IPR002941">
    <property type="entry name" value="DNA_methylase_N4/N6"/>
</dbReference>
<dbReference type="EMBL" id="PIET01002642">
    <property type="protein sequence ID" value="PLM42478.1"/>
    <property type="molecule type" value="Genomic_DNA"/>
</dbReference>